<reference evidence="2" key="1">
    <citation type="journal article" date="2021" name="PeerJ">
        <title>Extensive microbial diversity within the chicken gut microbiome revealed by metagenomics and culture.</title>
        <authorList>
            <person name="Gilroy R."/>
            <person name="Ravi A."/>
            <person name="Getino M."/>
            <person name="Pursley I."/>
            <person name="Horton D.L."/>
            <person name="Alikhan N.F."/>
            <person name="Baker D."/>
            <person name="Gharbi K."/>
            <person name="Hall N."/>
            <person name="Watson M."/>
            <person name="Adriaenssens E.M."/>
            <person name="Foster-Nyarko E."/>
            <person name="Jarju S."/>
            <person name="Secka A."/>
            <person name="Antonio M."/>
            <person name="Oren A."/>
            <person name="Chaudhuri R.R."/>
            <person name="La Ragione R."/>
            <person name="Hildebrand F."/>
            <person name="Pallen M.J."/>
        </authorList>
    </citation>
    <scope>NUCLEOTIDE SEQUENCE</scope>
    <source>
        <strain evidence="2">CHK33-7979</strain>
    </source>
</reference>
<name>A0A9D1Z6E4_9FIRM</name>
<evidence type="ECO:0000256" key="1">
    <source>
        <dbReference type="SAM" id="Phobius"/>
    </source>
</evidence>
<feature type="transmembrane region" description="Helical" evidence="1">
    <location>
        <begin position="58"/>
        <end position="78"/>
    </location>
</feature>
<evidence type="ECO:0000313" key="3">
    <source>
        <dbReference type="Proteomes" id="UP000886824"/>
    </source>
</evidence>
<evidence type="ECO:0000313" key="2">
    <source>
        <dbReference type="EMBL" id="HIY74095.1"/>
    </source>
</evidence>
<dbReference type="AlphaFoldDB" id="A0A9D1Z6E4"/>
<dbReference type="Proteomes" id="UP000886824">
    <property type="component" value="Unassembled WGS sequence"/>
</dbReference>
<feature type="transmembrane region" description="Helical" evidence="1">
    <location>
        <begin position="99"/>
        <end position="123"/>
    </location>
</feature>
<reference evidence="2" key="2">
    <citation type="submission" date="2021-04" db="EMBL/GenBank/DDBJ databases">
        <authorList>
            <person name="Gilroy R."/>
        </authorList>
    </citation>
    <scope>NUCLEOTIDE SEQUENCE</scope>
    <source>
        <strain evidence="2">CHK33-7979</strain>
    </source>
</reference>
<feature type="transmembrane region" description="Helical" evidence="1">
    <location>
        <begin position="171"/>
        <end position="192"/>
    </location>
</feature>
<organism evidence="2 3">
    <name type="scientific">Candidatus Intestinimonas merdavium</name>
    <dbReference type="NCBI Taxonomy" id="2838622"/>
    <lineage>
        <taxon>Bacteria</taxon>
        <taxon>Bacillati</taxon>
        <taxon>Bacillota</taxon>
        <taxon>Clostridia</taxon>
        <taxon>Eubacteriales</taxon>
        <taxon>Intestinimonas</taxon>
    </lineage>
</organism>
<dbReference type="CDD" id="cd21809">
    <property type="entry name" value="ABC-2_lan_permease-like"/>
    <property type="match status" value="1"/>
</dbReference>
<comment type="caution">
    <text evidence="2">The sequence shown here is derived from an EMBL/GenBank/DDBJ whole genome shotgun (WGS) entry which is preliminary data.</text>
</comment>
<sequence>MLLRCLKAELIKFRRAPVWLAFVVLPVFPAILGTMNYLGNLGLLQSEWYSLWSQHTLFSSMFFLPALLGVFCAWQWRLEHTDHNWNSFLTAPVSVGDLYLAKLIWAAAMSLLSQVWIGVLFVLSGKLVGLTGPIPPELFGWLACGAVGGVSVCAVQLYFSLIIRAFSPPVAFGLIGGIVGLMATAQGFGYAFPYSLLCIGMRANNPKMELNPLPFALSVLAYLVLFTLLSIRYLKKRDIAAE</sequence>
<feature type="transmembrane region" description="Helical" evidence="1">
    <location>
        <begin position="16"/>
        <end position="38"/>
    </location>
</feature>
<keyword evidence="1" id="KW-0812">Transmembrane</keyword>
<feature type="transmembrane region" description="Helical" evidence="1">
    <location>
        <begin position="138"/>
        <end position="159"/>
    </location>
</feature>
<gene>
    <name evidence="2" type="ORF">H9826_09015</name>
</gene>
<accession>A0A9D1Z6E4</accession>
<keyword evidence="1" id="KW-0472">Membrane</keyword>
<protein>
    <submittedName>
        <fullName evidence="2">ABC transporter permease</fullName>
    </submittedName>
</protein>
<feature type="transmembrane region" description="Helical" evidence="1">
    <location>
        <begin position="212"/>
        <end position="234"/>
    </location>
</feature>
<proteinExistence type="predicted"/>
<dbReference type="EMBL" id="DXCX01000093">
    <property type="protein sequence ID" value="HIY74095.1"/>
    <property type="molecule type" value="Genomic_DNA"/>
</dbReference>
<dbReference type="Pfam" id="PF12730">
    <property type="entry name" value="ABC2_membrane_4"/>
    <property type="match status" value="1"/>
</dbReference>
<keyword evidence="1" id="KW-1133">Transmembrane helix</keyword>